<dbReference type="PROSITE" id="PS50404">
    <property type="entry name" value="GST_NTER"/>
    <property type="match status" value="1"/>
</dbReference>
<dbReference type="SFLD" id="SFLDG00358">
    <property type="entry name" value="Main_(cytGST)"/>
    <property type="match status" value="1"/>
</dbReference>
<name>A0A7Y7XWP2_9PSED</name>
<proteinExistence type="predicted"/>
<evidence type="ECO:0000259" key="1">
    <source>
        <dbReference type="PROSITE" id="PS50404"/>
    </source>
</evidence>
<dbReference type="EMBL" id="JACAQE010000001">
    <property type="protein sequence ID" value="NWC12743.1"/>
    <property type="molecule type" value="Genomic_DNA"/>
</dbReference>
<evidence type="ECO:0000313" key="3">
    <source>
        <dbReference type="Proteomes" id="UP000517547"/>
    </source>
</evidence>
<dbReference type="SUPFAM" id="SSF52833">
    <property type="entry name" value="Thioredoxin-like"/>
    <property type="match status" value="1"/>
</dbReference>
<comment type="caution">
    <text evidence="2">The sequence shown here is derived from an EMBL/GenBank/DDBJ whole genome shotgun (WGS) entry which is preliminary data.</text>
</comment>
<dbReference type="InterPro" id="IPR036249">
    <property type="entry name" value="Thioredoxin-like_sf"/>
</dbReference>
<dbReference type="PANTHER" id="PTHR44051">
    <property type="entry name" value="GLUTATHIONE S-TRANSFERASE-RELATED"/>
    <property type="match status" value="1"/>
</dbReference>
<accession>A0A7Y7XWP2</accession>
<dbReference type="InterPro" id="IPR036282">
    <property type="entry name" value="Glutathione-S-Trfase_C_sf"/>
</dbReference>
<dbReference type="Gene3D" id="3.40.30.10">
    <property type="entry name" value="Glutaredoxin"/>
    <property type="match status" value="1"/>
</dbReference>
<organism evidence="2 3">
    <name type="scientific">Pseudomonas gingeri</name>
    <dbReference type="NCBI Taxonomy" id="117681"/>
    <lineage>
        <taxon>Bacteria</taxon>
        <taxon>Pseudomonadati</taxon>
        <taxon>Pseudomonadota</taxon>
        <taxon>Gammaproteobacteria</taxon>
        <taxon>Pseudomonadales</taxon>
        <taxon>Pseudomonadaceae</taxon>
        <taxon>Pseudomonas</taxon>
    </lineage>
</organism>
<protein>
    <submittedName>
        <fullName evidence="2">Glutathione transferase</fullName>
        <ecNumber evidence="2">2.5.1.18</ecNumber>
    </submittedName>
</protein>
<dbReference type="SFLD" id="SFLDS00019">
    <property type="entry name" value="Glutathione_Transferase_(cytos"/>
    <property type="match status" value="1"/>
</dbReference>
<dbReference type="InterPro" id="IPR004045">
    <property type="entry name" value="Glutathione_S-Trfase_N"/>
</dbReference>
<dbReference type="EC" id="2.5.1.18" evidence="2"/>
<dbReference type="RefSeq" id="WP_017127154.1">
    <property type="nucleotide sequence ID" value="NZ_JACAQE010000001.1"/>
</dbReference>
<sequence>MNDARACLYVDTQFTSPYALSVFVALREKAIDFDLHPLDLDSSEQQAAGYARLSLTRRVPTLVLDDFALSESSAITEYLEDVFPQAPLYPREPRQRARARQIQAWLRSDLLALRQERSTLVVFYGQGYGPLSAAGEGAADKLIDAAQALLSDGREYLFGQWSIVDVDLALMLNRLLLNGDPLPPALAAYAQRQWQRPAVQEWVNLDRPALA</sequence>
<evidence type="ECO:0000313" key="2">
    <source>
        <dbReference type="EMBL" id="NWC12743.1"/>
    </source>
</evidence>
<keyword evidence="2" id="KW-0808">Transferase</keyword>
<dbReference type="Proteomes" id="UP000517547">
    <property type="component" value="Unassembled WGS sequence"/>
</dbReference>
<dbReference type="Pfam" id="PF14834">
    <property type="entry name" value="GST_C_4"/>
    <property type="match status" value="1"/>
</dbReference>
<dbReference type="InterPro" id="IPR034338">
    <property type="entry name" value="GST_4_C"/>
</dbReference>
<dbReference type="NCBIfam" id="NF011693">
    <property type="entry name" value="PRK15113.1"/>
    <property type="match status" value="1"/>
</dbReference>
<dbReference type="CDD" id="cd00570">
    <property type="entry name" value="GST_N_family"/>
    <property type="match status" value="1"/>
</dbReference>
<dbReference type="GO" id="GO:0004364">
    <property type="term" value="F:glutathione transferase activity"/>
    <property type="evidence" value="ECO:0007669"/>
    <property type="project" value="UniProtKB-EC"/>
</dbReference>
<dbReference type="AlphaFoldDB" id="A0A7Y7XWP2"/>
<reference evidence="2 3" key="1">
    <citation type="submission" date="2020-04" db="EMBL/GenBank/DDBJ databases">
        <title>Molecular characterization of pseudomonads from Agaricus bisporus reveal novel blotch 2 pathogens in Western Europe.</title>
        <authorList>
            <person name="Taparia T."/>
            <person name="Krijger M."/>
            <person name="Haynes E."/>
            <person name="Elpinstone J.G."/>
            <person name="Noble R."/>
            <person name="Van Der Wolf J."/>
        </authorList>
    </citation>
    <scope>NUCLEOTIDE SEQUENCE [LARGE SCALE GENOMIC DNA]</scope>
    <source>
        <strain evidence="2 3">IPO3738</strain>
    </source>
</reference>
<dbReference type="PANTHER" id="PTHR44051:SF8">
    <property type="entry name" value="GLUTATHIONE S-TRANSFERASE GSTA"/>
    <property type="match status" value="1"/>
</dbReference>
<feature type="domain" description="GST N-terminal" evidence="1">
    <location>
        <begin position="6"/>
        <end position="87"/>
    </location>
</feature>
<dbReference type="Pfam" id="PF13409">
    <property type="entry name" value="GST_N_2"/>
    <property type="match status" value="1"/>
</dbReference>
<gene>
    <name evidence="2" type="primary">yfcF</name>
    <name evidence="2" type="ORF">HX845_03715</name>
</gene>
<dbReference type="Gene3D" id="1.20.1050.10">
    <property type="match status" value="1"/>
</dbReference>
<dbReference type="SUPFAM" id="SSF47616">
    <property type="entry name" value="GST C-terminal domain-like"/>
    <property type="match status" value="1"/>
</dbReference>
<dbReference type="InterPro" id="IPR040079">
    <property type="entry name" value="Glutathione_S-Trfase"/>
</dbReference>